<evidence type="ECO:0000313" key="1">
    <source>
        <dbReference type="EMBL" id="QUE49588.1"/>
    </source>
</evidence>
<name>A0A975IY73_9BACT</name>
<dbReference type="RefSeq" id="WP_211629677.1">
    <property type="nucleotide sequence ID" value="NZ_CP073100.1"/>
</dbReference>
<protein>
    <submittedName>
        <fullName evidence="1">Terpene cyclase/mutase family protein</fullName>
    </submittedName>
</protein>
<proteinExistence type="predicted"/>
<dbReference type="Proteomes" id="UP000676169">
    <property type="component" value="Chromosome"/>
</dbReference>
<evidence type="ECO:0000313" key="2">
    <source>
        <dbReference type="Proteomes" id="UP000676169"/>
    </source>
</evidence>
<accession>A0A975IY73</accession>
<organism evidence="1 2">
    <name type="scientific">Luteolibacter ambystomatis</name>
    <dbReference type="NCBI Taxonomy" id="2824561"/>
    <lineage>
        <taxon>Bacteria</taxon>
        <taxon>Pseudomonadati</taxon>
        <taxon>Verrucomicrobiota</taxon>
        <taxon>Verrucomicrobiia</taxon>
        <taxon>Verrucomicrobiales</taxon>
        <taxon>Verrucomicrobiaceae</taxon>
        <taxon>Luteolibacter</taxon>
    </lineage>
</organism>
<sequence length="327" mass="36110">MRFLVPFLLILSATLRGQDLPRRTDDTIPAQVESMYVRGLQYLGKSQNAQGSWTDSVGGEPAVVGLCVLAFLAHGEDPNVGPNAPFIRKGIDYVLSQQNSGNGYIGNSMYNHGFSTLCLAEAYGMVDNPKIAPALKKAVELILNAQKRNTRFNAWRYTPDSKDADTTVSGCQIVALLAARNAGVGVPDDAINKGLAYLAKNRDSEGGYGYTSMGGSKPTLTAIGSLCLSLAKSKDSKEYKNSLEYLKKNLDYRDRYYPYYYEYYMSQALFHADEAVWRDWNARNIRYMATLQNRDGSWPGAQGGSFSTAGALLSLALNYRFLPIYEK</sequence>
<dbReference type="SUPFAM" id="SSF48239">
    <property type="entry name" value="Terpenoid cyclases/Protein prenyltransferases"/>
    <property type="match status" value="1"/>
</dbReference>
<dbReference type="AlphaFoldDB" id="A0A975IY73"/>
<reference evidence="1" key="1">
    <citation type="submission" date="2021-04" db="EMBL/GenBank/DDBJ databases">
        <title>Luteolibacter sp. 32A isolated from the skin of an Anderson's salamander (Ambystoma andersonii).</title>
        <authorList>
            <person name="Spergser J."/>
            <person name="Busse H.-J."/>
        </authorList>
    </citation>
    <scope>NUCLEOTIDE SEQUENCE</scope>
    <source>
        <strain evidence="1">32A</strain>
    </source>
</reference>
<gene>
    <name evidence="1" type="ORF">KBB96_11960</name>
</gene>
<dbReference type="KEGG" id="lamb:KBB96_11960"/>
<dbReference type="Gene3D" id="1.50.10.20">
    <property type="match status" value="2"/>
</dbReference>
<dbReference type="CDD" id="cd00688">
    <property type="entry name" value="ISOPREN_C2_like"/>
    <property type="match status" value="1"/>
</dbReference>
<dbReference type="EMBL" id="CP073100">
    <property type="protein sequence ID" value="QUE49588.1"/>
    <property type="molecule type" value="Genomic_DNA"/>
</dbReference>
<keyword evidence="2" id="KW-1185">Reference proteome</keyword>
<dbReference type="InterPro" id="IPR008930">
    <property type="entry name" value="Terpenoid_cyclase/PrenylTrfase"/>
</dbReference>